<dbReference type="InterPro" id="IPR027574">
    <property type="entry name" value="Thiaminase_II"/>
</dbReference>
<evidence type="ECO:0000313" key="12">
    <source>
        <dbReference type="Proteomes" id="UP000239047"/>
    </source>
</evidence>
<comment type="subunit">
    <text evidence="4">Homotetramer.</text>
</comment>
<keyword evidence="9" id="KW-0378">Hydrolase</keyword>
<comment type="function">
    <text evidence="9">Catalyzes an amino-pyrimidine hydrolysis reaction at the C5' of the pyrimidine moiety of thiamine compounds, a reaction that is part of a thiamine salvage pathway.</text>
</comment>
<keyword evidence="7 9" id="KW-0784">Thiamine biosynthesis</keyword>
<dbReference type="GO" id="GO:0050334">
    <property type="term" value="F:thiaminase activity"/>
    <property type="evidence" value="ECO:0007669"/>
    <property type="project" value="UniProtKB-EC"/>
</dbReference>
<dbReference type="AlphaFoldDB" id="A0A2S5G8J4"/>
<dbReference type="Gene3D" id="1.20.910.10">
    <property type="entry name" value="Heme oxygenase-like"/>
    <property type="match status" value="1"/>
</dbReference>
<comment type="catalytic activity">
    <reaction evidence="1 9">
        <text>4-amino-5-aminomethyl-2-methylpyrimidine + H2O = 4-amino-5-hydroxymethyl-2-methylpyrimidine + NH4(+)</text>
        <dbReference type="Rhea" id="RHEA:31799"/>
        <dbReference type="ChEBI" id="CHEBI:15377"/>
        <dbReference type="ChEBI" id="CHEBI:16892"/>
        <dbReference type="ChEBI" id="CHEBI:28938"/>
        <dbReference type="ChEBI" id="CHEBI:63416"/>
        <dbReference type="EC" id="3.5.99.2"/>
    </reaction>
</comment>
<dbReference type="CDD" id="cd19360">
    <property type="entry name" value="TenA_C_SaTenA-like"/>
    <property type="match status" value="1"/>
</dbReference>
<dbReference type="RefSeq" id="WP_104058991.1">
    <property type="nucleotide sequence ID" value="NZ_PREZ01000006.1"/>
</dbReference>
<comment type="pathway">
    <text evidence="2 9">Cofactor biosynthesis; thiamine diphosphate biosynthesis.</text>
</comment>
<organism evidence="11 12">
    <name type="scientific">Jeotgalibacillus proteolyticus</name>
    <dbReference type="NCBI Taxonomy" id="2082395"/>
    <lineage>
        <taxon>Bacteria</taxon>
        <taxon>Bacillati</taxon>
        <taxon>Bacillota</taxon>
        <taxon>Bacilli</taxon>
        <taxon>Bacillales</taxon>
        <taxon>Caryophanaceae</taxon>
        <taxon>Jeotgalibacillus</taxon>
    </lineage>
</organism>
<comment type="catalytic activity">
    <reaction evidence="8 9">
        <text>thiamine + H2O = 5-(2-hydroxyethyl)-4-methylthiazole + 4-amino-5-hydroxymethyl-2-methylpyrimidine + H(+)</text>
        <dbReference type="Rhea" id="RHEA:17509"/>
        <dbReference type="ChEBI" id="CHEBI:15377"/>
        <dbReference type="ChEBI" id="CHEBI:15378"/>
        <dbReference type="ChEBI" id="CHEBI:16892"/>
        <dbReference type="ChEBI" id="CHEBI:17957"/>
        <dbReference type="ChEBI" id="CHEBI:18385"/>
        <dbReference type="EC" id="3.5.99.2"/>
    </reaction>
</comment>
<dbReference type="EC" id="3.5.99.2" evidence="5 9"/>
<dbReference type="NCBIfam" id="TIGR04306">
    <property type="entry name" value="salvage_TenA"/>
    <property type="match status" value="1"/>
</dbReference>
<dbReference type="GO" id="GO:0009228">
    <property type="term" value="P:thiamine biosynthetic process"/>
    <property type="evidence" value="ECO:0007669"/>
    <property type="project" value="UniProtKB-KW"/>
</dbReference>
<dbReference type="GO" id="GO:0005829">
    <property type="term" value="C:cytosol"/>
    <property type="evidence" value="ECO:0007669"/>
    <property type="project" value="TreeGrafter"/>
</dbReference>
<dbReference type="PANTHER" id="PTHR43198:SF2">
    <property type="entry name" value="SI:CH1073-67J19.1-RELATED"/>
    <property type="match status" value="1"/>
</dbReference>
<dbReference type="InterPro" id="IPR004305">
    <property type="entry name" value="Thiaminase-2/PQQC"/>
</dbReference>
<dbReference type="InterPro" id="IPR050967">
    <property type="entry name" value="Thiamine_Salvage_TenA"/>
</dbReference>
<evidence type="ECO:0000256" key="8">
    <source>
        <dbReference type="ARBA" id="ARBA00048337"/>
    </source>
</evidence>
<evidence type="ECO:0000256" key="1">
    <source>
        <dbReference type="ARBA" id="ARBA00001881"/>
    </source>
</evidence>
<evidence type="ECO:0000256" key="3">
    <source>
        <dbReference type="ARBA" id="ARBA00010264"/>
    </source>
</evidence>
<dbReference type="GO" id="GO:0009229">
    <property type="term" value="P:thiamine diphosphate biosynthetic process"/>
    <property type="evidence" value="ECO:0007669"/>
    <property type="project" value="UniProtKB-UniPathway"/>
</dbReference>
<comment type="caution">
    <text evidence="11">The sequence shown here is derived from an EMBL/GenBank/DDBJ whole genome shotgun (WGS) entry which is preliminary data.</text>
</comment>
<protein>
    <recommendedName>
        <fullName evidence="6 9">Aminopyrimidine aminohydrolase</fullName>
        <ecNumber evidence="5 9">3.5.99.2</ecNumber>
    </recommendedName>
</protein>
<evidence type="ECO:0000313" key="11">
    <source>
        <dbReference type="EMBL" id="PPA69253.1"/>
    </source>
</evidence>
<name>A0A2S5G8J4_9BACL</name>
<evidence type="ECO:0000256" key="4">
    <source>
        <dbReference type="ARBA" id="ARBA00011881"/>
    </source>
</evidence>
<feature type="domain" description="Thiaminase-2/PQQC" evidence="10">
    <location>
        <begin position="14"/>
        <end position="215"/>
    </location>
</feature>
<accession>A0A2S5G8J4</accession>
<dbReference type="SUPFAM" id="SSF48613">
    <property type="entry name" value="Heme oxygenase-like"/>
    <property type="match status" value="1"/>
</dbReference>
<dbReference type="EMBL" id="PREZ01000006">
    <property type="protein sequence ID" value="PPA69253.1"/>
    <property type="molecule type" value="Genomic_DNA"/>
</dbReference>
<keyword evidence="12" id="KW-1185">Reference proteome</keyword>
<evidence type="ECO:0000259" key="10">
    <source>
        <dbReference type="Pfam" id="PF03070"/>
    </source>
</evidence>
<dbReference type="Pfam" id="PF03070">
    <property type="entry name" value="TENA_THI-4"/>
    <property type="match status" value="1"/>
</dbReference>
<evidence type="ECO:0000256" key="7">
    <source>
        <dbReference type="ARBA" id="ARBA00022977"/>
    </source>
</evidence>
<proteinExistence type="inferred from homology"/>
<dbReference type="UniPathway" id="UPA00060"/>
<evidence type="ECO:0000256" key="2">
    <source>
        <dbReference type="ARBA" id="ARBA00004948"/>
    </source>
</evidence>
<dbReference type="PANTHER" id="PTHR43198">
    <property type="entry name" value="BIFUNCTIONAL TH2 PROTEIN"/>
    <property type="match status" value="1"/>
</dbReference>
<dbReference type="InterPro" id="IPR016084">
    <property type="entry name" value="Haem_Oase-like_multi-hlx"/>
</dbReference>
<comment type="similarity">
    <text evidence="3 9">Belongs to the TenA family.</text>
</comment>
<evidence type="ECO:0000256" key="9">
    <source>
        <dbReference type="RuleBase" id="RU363093"/>
    </source>
</evidence>
<gene>
    <name evidence="11" type="primary">tenA</name>
    <name evidence="11" type="ORF">C4B60_15725</name>
</gene>
<sequence>MTFTEELRKENEDIFSLIFEHQFVQGIGRGDVSKEALTHYVKADYEYLNAFMKVYGIAISKCASREDIAYFNQRIDFVLNSEIHPHNNFCEQIGVSYEELQGFSLPPTADHYIKHMLYHAQSGTLGEILAALLPCPWTYFEIGEELIKQYDPSPEHPFYQWISFYAERRVEDTVVVMCERLDKLAEVASQEEKTKMKEAFRKSCQLEWAFWEMAFTCEEWITKKGVSVNEKP</sequence>
<reference evidence="11 12" key="1">
    <citation type="submission" date="2018-02" db="EMBL/GenBank/DDBJ databases">
        <title>Jeotgalibacillus proteolyticum sp. nov. a protease producing bacterium isolated from ocean sediments of Laizhou Bay.</title>
        <authorList>
            <person name="Li Y."/>
        </authorList>
    </citation>
    <scope>NUCLEOTIDE SEQUENCE [LARGE SCALE GENOMIC DNA]</scope>
    <source>
        <strain evidence="11 12">22-7</strain>
    </source>
</reference>
<dbReference type="Proteomes" id="UP000239047">
    <property type="component" value="Unassembled WGS sequence"/>
</dbReference>
<evidence type="ECO:0000256" key="6">
    <source>
        <dbReference type="ARBA" id="ARBA00013647"/>
    </source>
</evidence>
<evidence type="ECO:0000256" key="5">
    <source>
        <dbReference type="ARBA" id="ARBA00012684"/>
    </source>
</evidence>
<dbReference type="OrthoDB" id="34166at2"/>